<gene>
    <name evidence="2" type="ORF">LWI28_016868</name>
</gene>
<feature type="region of interest" description="Disordered" evidence="1">
    <location>
        <begin position="1"/>
        <end position="20"/>
    </location>
</feature>
<evidence type="ECO:0000313" key="2">
    <source>
        <dbReference type="EMBL" id="KAI9198495.1"/>
    </source>
</evidence>
<name>A0AAD5JQJ5_ACENE</name>
<dbReference type="Proteomes" id="UP001064489">
    <property type="component" value="Chromosome 13"/>
</dbReference>
<sequence>MWVVGGGVGDEGGGAQGRAARDAHGRCENGKASWQSWGLIGDGGFICDWICGSVERESPEWRVMAIDGLRLLPLSHSPFHISANHVTFMLPSTDSNSRWRHWWIYWECSCLPTVVCCSSRDELDAVYSAVSNLPYISFSSLYSDLVEAREHEFWRIFGKPQSVGIKTSLLNQEMIVKLEKMSRSLV</sequence>
<accession>A0AAD5JQJ5</accession>
<organism evidence="2 3">
    <name type="scientific">Acer negundo</name>
    <name type="common">Box elder</name>
    <dbReference type="NCBI Taxonomy" id="4023"/>
    <lineage>
        <taxon>Eukaryota</taxon>
        <taxon>Viridiplantae</taxon>
        <taxon>Streptophyta</taxon>
        <taxon>Embryophyta</taxon>
        <taxon>Tracheophyta</taxon>
        <taxon>Spermatophyta</taxon>
        <taxon>Magnoliopsida</taxon>
        <taxon>eudicotyledons</taxon>
        <taxon>Gunneridae</taxon>
        <taxon>Pentapetalae</taxon>
        <taxon>rosids</taxon>
        <taxon>malvids</taxon>
        <taxon>Sapindales</taxon>
        <taxon>Sapindaceae</taxon>
        <taxon>Hippocastanoideae</taxon>
        <taxon>Acereae</taxon>
        <taxon>Acer</taxon>
    </lineage>
</organism>
<reference evidence="2 3" key="1">
    <citation type="journal article" date="2022" name="Plant J.">
        <title>Strategies of tolerance reflected in two North American maple genomes.</title>
        <authorList>
            <person name="McEvoy S.L."/>
            <person name="Sezen U.U."/>
            <person name="Trouern-Trend A."/>
            <person name="McMahon S.M."/>
            <person name="Schaberg P.G."/>
            <person name="Yang J."/>
            <person name="Wegrzyn J.L."/>
            <person name="Swenson N.G."/>
        </authorList>
    </citation>
    <scope>NUCLEOTIDE SEQUENCE [LARGE SCALE GENOMIC DNA]</scope>
    <source>
        <strain evidence="2">91603</strain>
    </source>
</reference>
<evidence type="ECO:0000256" key="1">
    <source>
        <dbReference type="SAM" id="MobiDB-lite"/>
    </source>
</evidence>
<dbReference type="EMBL" id="JAJSOW010000002">
    <property type="protein sequence ID" value="KAI9198495.1"/>
    <property type="molecule type" value="Genomic_DNA"/>
</dbReference>
<feature type="compositionally biased region" description="Gly residues" evidence="1">
    <location>
        <begin position="1"/>
        <end position="16"/>
    </location>
</feature>
<dbReference type="AlphaFoldDB" id="A0AAD5JQJ5"/>
<keyword evidence="3" id="KW-1185">Reference proteome</keyword>
<comment type="caution">
    <text evidence="2">The sequence shown here is derived from an EMBL/GenBank/DDBJ whole genome shotgun (WGS) entry which is preliminary data.</text>
</comment>
<protein>
    <submittedName>
        <fullName evidence="2">Uncharacterized protein</fullName>
    </submittedName>
</protein>
<proteinExistence type="predicted"/>
<evidence type="ECO:0000313" key="3">
    <source>
        <dbReference type="Proteomes" id="UP001064489"/>
    </source>
</evidence>